<feature type="compositionally biased region" description="Gly residues" evidence="2">
    <location>
        <begin position="42"/>
        <end position="51"/>
    </location>
</feature>
<sequence length="467" mass="51287">MPPRQARGRARSLTRARGARGAHGARGIREEGDGENHQESVMGGGARGNVGGTGGAPPAVFGGAEFIQGVFTAIEQVVRNTVQAMQVPARATDTRATTAMKAFLQLRPPTFKGKPDPLIAEDCLEQVTRALDTILVTEEELRVFLASYQLQGDALQWWKTMEESVAKKWEPFRKAFLDQYFTDTAKEALRMEFINLVQGSMIVAQYEAKFTSLSRFAKAFVSTEEEKAKQFMRGLRPSIRNKITGNLIKVYSTMVSAAAAIEETLNETRKITNPKSQREGTSNQSKGRSFKKPKSSTTQQQYPVRPSPNMSVVSSDQTSRRGPTCFGCHQYGHRVLDCPLKGQLRQSQSRAQSYSQTQDQTQGRGPPTCFQCGQVGHMMRQCTQRGNSQGAMGLQQPTRSVQASRATPTFTLAQTSYQSRPQAIAQQGQRTQGRVYAMTSAAGPSGATGQQEQQLDTSVVRGTFSHV</sequence>
<feature type="compositionally biased region" description="Low complexity" evidence="2">
    <location>
        <begin position="347"/>
        <end position="358"/>
    </location>
</feature>
<dbReference type="SUPFAM" id="SSF57756">
    <property type="entry name" value="Retrovirus zinc finger-like domains"/>
    <property type="match status" value="2"/>
</dbReference>
<feature type="domain" description="CCHC-type" evidence="3">
    <location>
        <begin position="325"/>
        <end position="339"/>
    </location>
</feature>
<dbReference type="EMBL" id="BJWL01000248">
    <property type="protein sequence ID" value="GFS36299.1"/>
    <property type="molecule type" value="Genomic_DNA"/>
</dbReference>
<dbReference type="GO" id="GO:0003676">
    <property type="term" value="F:nucleic acid binding"/>
    <property type="evidence" value="ECO:0007669"/>
    <property type="project" value="InterPro"/>
</dbReference>
<evidence type="ECO:0000256" key="2">
    <source>
        <dbReference type="SAM" id="MobiDB-lite"/>
    </source>
</evidence>
<protein>
    <recommendedName>
        <fullName evidence="3">CCHC-type domain-containing protein</fullName>
    </recommendedName>
</protein>
<dbReference type="InterPro" id="IPR001878">
    <property type="entry name" value="Znf_CCHC"/>
</dbReference>
<dbReference type="Pfam" id="PF03732">
    <property type="entry name" value="Retrotrans_gag"/>
    <property type="match status" value="1"/>
</dbReference>
<evidence type="ECO:0000313" key="5">
    <source>
        <dbReference type="Proteomes" id="UP000585474"/>
    </source>
</evidence>
<reference evidence="5" key="1">
    <citation type="submission" date="2019-07" db="EMBL/GenBank/DDBJ databases">
        <title>De Novo Assembly of kiwifruit Actinidia rufa.</title>
        <authorList>
            <person name="Sugita-Konishi S."/>
            <person name="Sato K."/>
            <person name="Mori E."/>
            <person name="Abe Y."/>
            <person name="Kisaki G."/>
            <person name="Hamano K."/>
            <person name="Suezawa K."/>
            <person name="Otani M."/>
            <person name="Fukuda T."/>
            <person name="Manabe T."/>
            <person name="Gomi K."/>
            <person name="Tabuchi M."/>
            <person name="Akimitsu K."/>
            <person name="Kataoka I."/>
        </authorList>
    </citation>
    <scope>NUCLEOTIDE SEQUENCE [LARGE SCALE GENOMIC DNA]</scope>
    <source>
        <strain evidence="5">cv. Fuchu</strain>
    </source>
</reference>
<evidence type="ECO:0000313" key="4">
    <source>
        <dbReference type="EMBL" id="GFS36299.1"/>
    </source>
</evidence>
<dbReference type="GO" id="GO:0008270">
    <property type="term" value="F:zinc ion binding"/>
    <property type="evidence" value="ECO:0007669"/>
    <property type="project" value="UniProtKB-KW"/>
</dbReference>
<dbReference type="SMART" id="SM00343">
    <property type="entry name" value="ZnF_C2HC"/>
    <property type="match status" value="2"/>
</dbReference>
<evidence type="ECO:0000256" key="1">
    <source>
        <dbReference type="PROSITE-ProRule" id="PRU00047"/>
    </source>
</evidence>
<keyword evidence="1" id="KW-0863">Zinc-finger</keyword>
<feature type="compositionally biased region" description="Basic and acidic residues" evidence="2">
    <location>
        <begin position="27"/>
        <end position="38"/>
    </location>
</feature>
<organism evidence="4 5">
    <name type="scientific">Actinidia rufa</name>
    <dbReference type="NCBI Taxonomy" id="165716"/>
    <lineage>
        <taxon>Eukaryota</taxon>
        <taxon>Viridiplantae</taxon>
        <taxon>Streptophyta</taxon>
        <taxon>Embryophyta</taxon>
        <taxon>Tracheophyta</taxon>
        <taxon>Spermatophyta</taxon>
        <taxon>Magnoliopsida</taxon>
        <taxon>eudicotyledons</taxon>
        <taxon>Gunneridae</taxon>
        <taxon>Pentapetalae</taxon>
        <taxon>asterids</taxon>
        <taxon>Ericales</taxon>
        <taxon>Actinidiaceae</taxon>
        <taxon>Actinidia</taxon>
    </lineage>
</organism>
<dbReference type="Gene3D" id="4.10.60.10">
    <property type="entry name" value="Zinc finger, CCHC-type"/>
    <property type="match status" value="1"/>
</dbReference>
<dbReference type="PANTHER" id="PTHR34482">
    <property type="entry name" value="DNA DAMAGE-INDUCIBLE PROTEIN 1-LIKE"/>
    <property type="match status" value="1"/>
</dbReference>
<feature type="domain" description="CCHC-type" evidence="3">
    <location>
        <begin position="369"/>
        <end position="384"/>
    </location>
</feature>
<dbReference type="PROSITE" id="PS50158">
    <property type="entry name" value="ZF_CCHC"/>
    <property type="match status" value="2"/>
</dbReference>
<evidence type="ECO:0000259" key="3">
    <source>
        <dbReference type="PROSITE" id="PS50158"/>
    </source>
</evidence>
<dbReference type="InterPro" id="IPR036875">
    <property type="entry name" value="Znf_CCHC_sf"/>
</dbReference>
<comment type="caution">
    <text evidence="4">The sequence shown here is derived from an EMBL/GenBank/DDBJ whole genome shotgun (WGS) entry which is preliminary data.</text>
</comment>
<dbReference type="AlphaFoldDB" id="A0A7J0DJ43"/>
<proteinExistence type="predicted"/>
<dbReference type="Proteomes" id="UP000585474">
    <property type="component" value="Unassembled WGS sequence"/>
</dbReference>
<name>A0A7J0DJ43_9ERIC</name>
<feature type="region of interest" description="Disordered" evidence="2">
    <location>
        <begin position="347"/>
        <end position="366"/>
    </location>
</feature>
<keyword evidence="1" id="KW-0479">Metal-binding</keyword>
<keyword evidence="1" id="KW-0862">Zinc</keyword>
<dbReference type="PANTHER" id="PTHR34482:SF36">
    <property type="entry name" value="RETROTRANSPOSON GAG DOMAIN-CONTAINING PROTEIN"/>
    <property type="match status" value="1"/>
</dbReference>
<accession>A0A7J0DJ43</accession>
<feature type="compositionally biased region" description="Polar residues" evidence="2">
    <location>
        <begin position="295"/>
        <end position="321"/>
    </location>
</feature>
<feature type="compositionally biased region" description="Polar residues" evidence="2">
    <location>
        <begin position="271"/>
        <end position="287"/>
    </location>
</feature>
<feature type="compositionally biased region" description="Basic residues" evidence="2">
    <location>
        <begin position="1"/>
        <end position="20"/>
    </location>
</feature>
<feature type="region of interest" description="Disordered" evidence="2">
    <location>
        <begin position="1"/>
        <end position="51"/>
    </location>
</feature>
<gene>
    <name evidence="4" type="ORF">Acr_00g0045190</name>
</gene>
<dbReference type="InterPro" id="IPR005162">
    <property type="entry name" value="Retrotrans_gag_dom"/>
</dbReference>
<dbReference type="Pfam" id="PF00098">
    <property type="entry name" value="zf-CCHC"/>
    <property type="match status" value="1"/>
</dbReference>
<feature type="region of interest" description="Disordered" evidence="2">
    <location>
        <begin position="268"/>
        <end position="322"/>
    </location>
</feature>
<keyword evidence="5" id="KW-1185">Reference proteome</keyword>
<dbReference type="OrthoDB" id="1091926at2759"/>